<reference evidence="1" key="1">
    <citation type="submission" date="2022-09" db="EMBL/GenBank/DDBJ databases">
        <title>The genome sequence of Tsuneonella sp. YG55.</title>
        <authorList>
            <person name="Liu Y."/>
        </authorList>
    </citation>
    <scope>NUCLEOTIDE SEQUENCE</scope>
    <source>
        <strain evidence="1">YG55</strain>
    </source>
</reference>
<keyword evidence="2" id="KW-1185">Reference proteome</keyword>
<accession>A0A9X3A7C7</accession>
<dbReference type="RefSeq" id="WP_259961063.1">
    <property type="nucleotide sequence ID" value="NZ_JAOAMV010000002.1"/>
</dbReference>
<name>A0A9X3A7C7_9SPHN</name>
<protein>
    <submittedName>
        <fullName evidence="1">Uncharacterized protein</fullName>
    </submittedName>
</protein>
<comment type="caution">
    <text evidence="1">The sequence shown here is derived from an EMBL/GenBank/DDBJ whole genome shotgun (WGS) entry which is preliminary data.</text>
</comment>
<organism evidence="1 2">
    <name type="scientific">Tsuneonella litorea</name>
    <dbReference type="NCBI Taxonomy" id="2976475"/>
    <lineage>
        <taxon>Bacteria</taxon>
        <taxon>Pseudomonadati</taxon>
        <taxon>Pseudomonadota</taxon>
        <taxon>Alphaproteobacteria</taxon>
        <taxon>Sphingomonadales</taxon>
        <taxon>Erythrobacteraceae</taxon>
        <taxon>Tsuneonella</taxon>
    </lineage>
</organism>
<gene>
    <name evidence="1" type="ORF">N0B51_04620</name>
</gene>
<evidence type="ECO:0000313" key="2">
    <source>
        <dbReference type="Proteomes" id="UP001142648"/>
    </source>
</evidence>
<dbReference type="EMBL" id="JAOAMV010000002">
    <property type="protein sequence ID" value="MCT2558256.1"/>
    <property type="molecule type" value="Genomic_DNA"/>
</dbReference>
<evidence type="ECO:0000313" key="1">
    <source>
        <dbReference type="EMBL" id="MCT2558256.1"/>
    </source>
</evidence>
<proteinExistence type="predicted"/>
<dbReference type="Proteomes" id="UP001142648">
    <property type="component" value="Unassembled WGS sequence"/>
</dbReference>
<sequence length="84" mass="9087">MAHQGVGFFDGRGHFFKTPDEATISDLSALLGRIGEGESLAPGIAQTLLGRREDLERLFREHDEMIAGLGANVAKLPERTRPAA</sequence>
<dbReference type="AlphaFoldDB" id="A0A9X3A7C7"/>